<dbReference type="RefSeq" id="WP_204732901.1">
    <property type="nucleotide sequence ID" value="NZ_JAVDWE010000002.1"/>
</dbReference>
<evidence type="ECO:0000256" key="3">
    <source>
        <dbReference type="ARBA" id="ARBA00023125"/>
    </source>
</evidence>
<dbReference type="SUPFAM" id="SSF53850">
    <property type="entry name" value="Periplasmic binding protein-like II"/>
    <property type="match status" value="1"/>
</dbReference>
<dbReference type="Proteomes" id="UP001265550">
    <property type="component" value="Unassembled WGS sequence"/>
</dbReference>
<gene>
    <name evidence="6" type="ORF">J2X09_000948</name>
</gene>
<dbReference type="PANTHER" id="PTHR30118">
    <property type="entry name" value="HTH-TYPE TRANSCRIPTIONAL REGULATOR LEUO-RELATED"/>
    <property type="match status" value="1"/>
</dbReference>
<keyword evidence="7" id="KW-1185">Reference proteome</keyword>
<dbReference type="Gene3D" id="1.10.10.10">
    <property type="entry name" value="Winged helix-like DNA-binding domain superfamily/Winged helix DNA-binding domain"/>
    <property type="match status" value="1"/>
</dbReference>
<organism evidence="6 7">
    <name type="scientific">Hydrogenophaga laconesensis</name>
    <dbReference type="NCBI Taxonomy" id="1805971"/>
    <lineage>
        <taxon>Bacteria</taxon>
        <taxon>Pseudomonadati</taxon>
        <taxon>Pseudomonadota</taxon>
        <taxon>Betaproteobacteria</taxon>
        <taxon>Burkholderiales</taxon>
        <taxon>Comamonadaceae</taxon>
        <taxon>Hydrogenophaga</taxon>
    </lineage>
</organism>
<evidence type="ECO:0000256" key="4">
    <source>
        <dbReference type="ARBA" id="ARBA00023163"/>
    </source>
</evidence>
<accession>A0ABU1V6Y3</accession>
<dbReference type="PRINTS" id="PR00039">
    <property type="entry name" value="HTHLYSR"/>
</dbReference>
<evidence type="ECO:0000256" key="2">
    <source>
        <dbReference type="ARBA" id="ARBA00023015"/>
    </source>
</evidence>
<evidence type="ECO:0000256" key="1">
    <source>
        <dbReference type="ARBA" id="ARBA00009437"/>
    </source>
</evidence>
<sequence>MPASHRLRRLDLNLLVALEALLTLRNVTAAAHRLHVTQPSMSGSLARLRDYFGDPLLTPAGRRLELTPLAEMLLEPVKETLEIVERTISLRPEFDPATARRHFQICASESTVLTLLAEVIRRVEVLAPGVTIELLPSDPGQIEERLDRRELDLAFVVEHMLNATHPQALVINDTFHCIVWTGHRSVKRRLSLEQYLSLGHAVTRYGFDRRPGFEQYSMDRLGVQRRVEISCTTPALLGPLVVGTQRIATVPTRLAQQQVQVLPLKLFRPPIDIPPLRIVVQWHKSRQSDGATCWLRDQVVSVARELGYDV</sequence>
<name>A0ABU1V6Y3_9BURK</name>
<dbReference type="GO" id="GO:0003677">
    <property type="term" value="F:DNA binding"/>
    <property type="evidence" value="ECO:0007669"/>
    <property type="project" value="UniProtKB-KW"/>
</dbReference>
<dbReference type="PROSITE" id="PS50931">
    <property type="entry name" value="HTH_LYSR"/>
    <property type="match status" value="1"/>
</dbReference>
<keyword evidence="3 6" id="KW-0238">DNA-binding</keyword>
<evidence type="ECO:0000259" key="5">
    <source>
        <dbReference type="PROSITE" id="PS50931"/>
    </source>
</evidence>
<feature type="domain" description="HTH lysR-type" evidence="5">
    <location>
        <begin position="10"/>
        <end position="67"/>
    </location>
</feature>
<dbReference type="SUPFAM" id="SSF46785">
    <property type="entry name" value="Winged helix' DNA-binding domain"/>
    <property type="match status" value="1"/>
</dbReference>
<dbReference type="Gene3D" id="3.40.190.10">
    <property type="entry name" value="Periplasmic binding protein-like II"/>
    <property type="match status" value="2"/>
</dbReference>
<dbReference type="Pfam" id="PF00126">
    <property type="entry name" value="HTH_1"/>
    <property type="match status" value="1"/>
</dbReference>
<dbReference type="InterPro" id="IPR005119">
    <property type="entry name" value="LysR_subst-bd"/>
</dbReference>
<evidence type="ECO:0000313" key="6">
    <source>
        <dbReference type="EMBL" id="MDR7093216.1"/>
    </source>
</evidence>
<dbReference type="EMBL" id="JAVDWE010000002">
    <property type="protein sequence ID" value="MDR7093216.1"/>
    <property type="molecule type" value="Genomic_DNA"/>
</dbReference>
<dbReference type="InterPro" id="IPR036388">
    <property type="entry name" value="WH-like_DNA-bd_sf"/>
</dbReference>
<dbReference type="InterPro" id="IPR000847">
    <property type="entry name" value="LysR_HTH_N"/>
</dbReference>
<reference evidence="6 7" key="1">
    <citation type="submission" date="2023-07" db="EMBL/GenBank/DDBJ databases">
        <title>Sorghum-associated microbial communities from plants grown in Nebraska, USA.</title>
        <authorList>
            <person name="Schachtman D."/>
        </authorList>
    </citation>
    <scope>NUCLEOTIDE SEQUENCE [LARGE SCALE GENOMIC DNA]</scope>
    <source>
        <strain evidence="6 7">BE240</strain>
    </source>
</reference>
<comment type="similarity">
    <text evidence="1">Belongs to the LysR transcriptional regulatory family.</text>
</comment>
<keyword evidence="2" id="KW-0805">Transcription regulation</keyword>
<dbReference type="InterPro" id="IPR050389">
    <property type="entry name" value="LysR-type_TF"/>
</dbReference>
<proteinExistence type="inferred from homology"/>
<dbReference type="PANTHER" id="PTHR30118:SF6">
    <property type="entry name" value="HTH-TYPE TRANSCRIPTIONAL REGULATOR LEUO"/>
    <property type="match status" value="1"/>
</dbReference>
<dbReference type="Pfam" id="PF03466">
    <property type="entry name" value="LysR_substrate"/>
    <property type="match status" value="1"/>
</dbReference>
<protein>
    <submittedName>
        <fullName evidence="6">DNA-binding transcriptional LysR family regulator</fullName>
    </submittedName>
</protein>
<dbReference type="InterPro" id="IPR036390">
    <property type="entry name" value="WH_DNA-bd_sf"/>
</dbReference>
<evidence type="ECO:0000313" key="7">
    <source>
        <dbReference type="Proteomes" id="UP001265550"/>
    </source>
</evidence>
<keyword evidence="4" id="KW-0804">Transcription</keyword>
<comment type="caution">
    <text evidence="6">The sequence shown here is derived from an EMBL/GenBank/DDBJ whole genome shotgun (WGS) entry which is preliminary data.</text>
</comment>